<reference evidence="1 2" key="1">
    <citation type="submission" date="2015-10" db="EMBL/GenBank/DDBJ databases">
        <title>Draft genome sequence of Thermococcus celericrescens strain DSM 17994.</title>
        <authorList>
            <person name="Hong S.-J."/>
            <person name="Park C.-E."/>
            <person name="Shin J.-H."/>
        </authorList>
    </citation>
    <scope>NUCLEOTIDE SEQUENCE [LARGE SCALE GENOMIC DNA]</scope>
    <source>
        <strain evidence="1 2">DSM 17994</strain>
    </source>
</reference>
<comment type="caution">
    <text evidence="1">The sequence shown here is derived from an EMBL/GenBank/DDBJ whole genome shotgun (WGS) entry which is preliminary data.</text>
</comment>
<dbReference type="RefSeq" id="WP_058939829.1">
    <property type="nucleotide sequence ID" value="NZ_LLYW01000050.1"/>
</dbReference>
<protein>
    <submittedName>
        <fullName evidence="1">Uncharacterized protein</fullName>
    </submittedName>
</protein>
<dbReference type="STRING" id="227598.APY94_11875"/>
<accession>A0A100XVY1</accession>
<sequence>MPHIGFARSPYGPAKTYELIMDELRKRGFRIGFSKHHWMGDAPFGLVIVETERGAIAIRWNIGDAFTIRLEEVNDDDWDGFVEDTLEYLSGD</sequence>
<keyword evidence="2" id="KW-1185">Reference proteome</keyword>
<dbReference type="EMBL" id="LLYW01000050">
    <property type="protein sequence ID" value="KUH31642.1"/>
    <property type="molecule type" value="Genomic_DNA"/>
</dbReference>
<gene>
    <name evidence="1" type="ORF">APY94_11875</name>
</gene>
<proteinExistence type="predicted"/>
<name>A0A100XVY1_9EURY</name>
<dbReference type="OrthoDB" id="84852at2157"/>
<dbReference type="Proteomes" id="UP000053462">
    <property type="component" value="Unassembled WGS sequence"/>
</dbReference>
<dbReference type="AlphaFoldDB" id="A0A100XVY1"/>
<evidence type="ECO:0000313" key="2">
    <source>
        <dbReference type="Proteomes" id="UP000053462"/>
    </source>
</evidence>
<evidence type="ECO:0000313" key="1">
    <source>
        <dbReference type="EMBL" id="KUH31642.1"/>
    </source>
</evidence>
<organism evidence="1 2">
    <name type="scientific">Thermococcus celericrescens</name>
    <dbReference type="NCBI Taxonomy" id="227598"/>
    <lineage>
        <taxon>Archaea</taxon>
        <taxon>Methanobacteriati</taxon>
        <taxon>Methanobacteriota</taxon>
        <taxon>Thermococci</taxon>
        <taxon>Thermococcales</taxon>
        <taxon>Thermococcaceae</taxon>
        <taxon>Thermococcus</taxon>
    </lineage>
</organism>